<gene>
    <name evidence="1" type="ORF">H9850_04960</name>
</gene>
<reference evidence="1" key="1">
    <citation type="journal article" date="2021" name="PeerJ">
        <title>Extensive microbial diversity within the chicken gut microbiome revealed by metagenomics and culture.</title>
        <authorList>
            <person name="Gilroy R."/>
            <person name="Ravi A."/>
            <person name="Getino M."/>
            <person name="Pursley I."/>
            <person name="Horton D.L."/>
            <person name="Alikhan N.F."/>
            <person name="Baker D."/>
            <person name="Gharbi K."/>
            <person name="Hall N."/>
            <person name="Watson M."/>
            <person name="Adriaenssens E.M."/>
            <person name="Foster-Nyarko E."/>
            <person name="Jarju S."/>
            <person name="Secka A."/>
            <person name="Antonio M."/>
            <person name="Oren A."/>
            <person name="Chaudhuri R.R."/>
            <person name="La Ragione R."/>
            <person name="Hildebrand F."/>
            <person name="Pallen M.J."/>
        </authorList>
    </citation>
    <scope>NUCLEOTIDE SEQUENCE</scope>
    <source>
        <strain evidence="1">USASDec5-558</strain>
    </source>
</reference>
<dbReference type="Proteomes" id="UP000886829">
    <property type="component" value="Unassembled WGS sequence"/>
</dbReference>
<dbReference type="AlphaFoldDB" id="A0A9D1WCQ2"/>
<proteinExistence type="predicted"/>
<dbReference type="EMBL" id="DXEV01000094">
    <property type="protein sequence ID" value="HIX56804.1"/>
    <property type="molecule type" value="Genomic_DNA"/>
</dbReference>
<name>A0A9D1WCQ2_9GAMM</name>
<protein>
    <submittedName>
        <fullName evidence="1">Uncharacterized protein</fullName>
    </submittedName>
</protein>
<evidence type="ECO:0000313" key="2">
    <source>
        <dbReference type="Proteomes" id="UP000886829"/>
    </source>
</evidence>
<reference evidence="1" key="2">
    <citation type="submission" date="2021-04" db="EMBL/GenBank/DDBJ databases">
        <authorList>
            <person name="Gilroy R."/>
        </authorList>
    </citation>
    <scope>NUCLEOTIDE SEQUENCE</scope>
    <source>
        <strain evidence="1">USASDec5-558</strain>
    </source>
</reference>
<accession>A0A9D1WCQ2</accession>
<comment type="caution">
    <text evidence="1">The sequence shown here is derived from an EMBL/GenBank/DDBJ whole genome shotgun (WGS) entry which is preliminary data.</text>
</comment>
<evidence type="ECO:0000313" key="1">
    <source>
        <dbReference type="EMBL" id="HIX56804.1"/>
    </source>
</evidence>
<sequence length="105" mass="11730">MVTVNIKIGDLDGFDALDAYFKMVVNKTCKVIRGGQAIEISKQLDNMANARNVMLTQYHADLAELIYNGAPREECHKARMVIEFTKAQFDNLIAGLNEALAIARR</sequence>
<organism evidence="1 2">
    <name type="scientific">Candidatus Anaerobiospirillum pullistercoris</name>
    <dbReference type="NCBI Taxonomy" id="2838452"/>
    <lineage>
        <taxon>Bacteria</taxon>
        <taxon>Pseudomonadati</taxon>
        <taxon>Pseudomonadota</taxon>
        <taxon>Gammaproteobacteria</taxon>
        <taxon>Aeromonadales</taxon>
        <taxon>Succinivibrionaceae</taxon>
        <taxon>Anaerobiospirillum</taxon>
    </lineage>
</organism>